<keyword evidence="1" id="KW-0812">Transmembrane</keyword>
<organism evidence="2 3">
    <name type="scientific">Fluctibacter corallii</name>
    <dbReference type="NCBI Taxonomy" id="2984329"/>
    <lineage>
        <taxon>Bacteria</taxon>
        <taxon>Pseudomonadati</taxon>
        <taxon>Pseudomonadota</taxon>
        <taxon>Gammaproteobacteria</taxon>
        <taxon>Alteromonadales</taxon>
        <taxon>Alteromonadaceae</taxon>
        <taxon>Fluctibacter</taxon>
    </lineage>
</organism>
<evidence type="ECO:0000313" key="3">
    <source>
        <dbReference type="Proteomes" id="UP001652504"/>
    </source>
</evidence>
<keyword evidence="1" id="KW-1133">Transmembrane helix</keyword>
<dbReference type="RefSeq" id="WP_263713061.1">
    <property type="nucleotide sequence ID" value="NZ_JAOWKX010000007.1"/>
</dbReference>
<protein>
    <submittedName>
        <fullName evidence="2">Type II secretory pathway protein</fullName>
    </submittedName>
</protein>
<reference evidence="2 3" key="1">
    <citation type="submission" date="2022-10" db="EMBL/GenBank/DDBJ databases">
        <title>Aestuariibacter sp. AA17 isolated from Montipora capitata coral fragment.</title>
        <authorList>
            <person name="Emsley S.A."/>
            <person name="Pfannmuller K.M."/>
            <person name="Loughran R.M."/>
            <person name="Shlafstein M."/>
            <person name="Papke E."/>
            <person name="Saw J.H."/>
            <person name="Ushijima B."/>
            <person name="Videau P."/>
        </authorList>
    </citation>
    <scope>NUCLEOTIDE SEQUENCE [LARGE SCALE GENOMIC DNA]</scope>
    <source>
        <strain evidence="2 3">AA17</strain>
    </source>
</reference>
<dbReference type="EMBL" id="JAOWKX010000007">
    <property type="protein sequence ID" value="MCV2885778.1"/>
    <property type="molecule type" value="Genomic_DNA"/>
</dbReference>
<proteinExistence type="predicted"/>
<name>A0ABT3AAW7_9ALTE</name>
<dbReference type="Proteomes" id="UP001652504">
    <property type="component" value="Unassembled WGS sequence"/>
</dbReference>
<evidence type="ECO:0000313" key="2">
    <source>
        <dbReference type="EMBL" id="MCV2885778.1"/>
    </source>
</evidence>
<keyword evidence="1" id="KW-0472">Membrane</keyword>
<evidence type="ECO:0000256" key="1">
    <source>
        <dbReference type="SAM" id="Phobius"/>
    </source>
</evidence>
<keyword evidence="3" id="KW-1185">Reference proteome</keyword>
<comment type="caution">
    <text evidence="2">The sequence shown here is derived from an EMBL/GenBank/DDBJ whole genome shotgun (WGS) entry which is preliminary data.</text>
</comment>
<accession>A0ABT3AAW7</accession>
<sequence length="152" mass="15979">MYLNAHSNNSVKDIRSLSGLAAQRGSLLVVAVFVVVVFSLIGLVMTRMLAASAQNTVVEVYGLRALNAAQSALQQKVALAFPVTGASTCDDSLALDLSAQNGFEGCSATATCALTPFTSENIDYYRFEATGVCVAGEIVTSRRVKIDAKVNP</sequence>
<feature type="transmembrane region" description="Helical" evidence="1">
    <location>
        <begin position="25"/>
        <end position="45"/>
    </location>
</feature>
<gene>
    <name evidence="2" type="ORF">OE749_13855</name>
</gene>